<dbReference type="Gene3D" id="1.10.730.10">
    <property type="entry name" value="Isoleucyl-tRNA Synthetase, Domain 1"/>
    <property type="match status" value="1"/>
</dbReference>
<feature type="non-terminal residue" evidence="12">
    <location>
        <position position="1"/>
    </location>
</feature>
<comment type="catalytic activity">
    <reaction evidence="8">
        <text>tRNA(Leu) + L-leucine + ATP = L-leucyl-tRNA(Leu) + AMP + diphosphate</text>
        <dbReference type="Rhea" id="RHEA:11688"/>
        <dbReference type="Rhea" id="RHEA-COMP:9613"/>
        <dbReference type="Rhea" id="RHEA-COMP:9622"/>
        <dbReference type="ChEBI" id="CHEBI:30616"/>
        <dbReference type="ChEBI" id="CHEBI:33019"/>
        <dbReference type="ChEBI" id="CHEBI:57427"/>
        <dbReference type="ChEBI" id="CHEBI:78442"/>
        <dbReference type="ChEBI" id="CHEBI:78494"/>
        <dbReference type="ChEBI" id="CHEBI:456215"/>
        <dbReference type="EC" id="6.1.1.4"/>
    </reaction>
</comment>
<evidence type="ECO:0000256" key="7">
    <source>
        <dbReference type="ARBA" id="ARBA00023146"/>
    </source>
</evidence>
<dbReference type="InterPro" id="IPR009080">
    <property type="entry name" value="tRNAsynth_Ia_anticodon-bd"/>
</dbReference>
<accession>A0A955RI58</accession>
<evidence type="ECO:0000256" key="2">
    <source>
        <dbReference type="ARBA" id="ARBA00013164"/>
    </source>
</evidence>
<evidence type="ECO:0000256" key="4">
    <source>
        <dbReference type="ARBA" id="ARBA00022741"/>
    </source>
</evidence>
<dbReference type="Pfam" id="PF13603">
    <property type="entry name" value="tRNA-synt_1_2"/>
    <property type="match status" value="1"/>
</dbReference>
<dbReference type="InterPro" id="IPR014729">
    <property type="entry name" value="Rossmann-like_a/b/a_fold"/>
</dbReference>
<dbReference type="InterPro" id="IPR002300">
    <property type="entry name" value="aa-tRNA-synth_Ia"/>
</dbReference>
<keyword evidence="7" id="KW-0030">Aminoacyl-tRNA synthetase</keyword>
<dbReference type="Proteomes" id="UP000782843">
    <property type="component" value="Unassembled WGS sequence"/>
</dbReference>
<dbReference type="SUPFAM" id="SSF47323">
    <property type="entry name" value="Anticodon-binding domain of a subclass of class I aminoacyl-tRNA synthetases"/>
    <property type="match status" value="1"/>
</dbReference>
<evidence type="ECO:0000256" key="6">
    <source>
        <dbReference type="ARBA" id="ARBA00022917"/>
    </source>
</evidence>
<dbReference type="InterPro" id="IPR002302">
    <property type="entry name" value="Leu-tRNA-ligase"/>
</dbReference>
<dbReference type="Gene3D" id="3.90.740.10">
    <property type="entry name" value="Valyl/Leucyl/Isoleucyl-tRNA synthetase, editing domain"/>
    <property type="match status" value="1"/>
</dbReference>
<dbReference type="GO" id="GO:0004823">
    <property type="term" value="F:leucine-tRNA ligase activity"/>
    <property type="evidence" value="ECO:0007669"/>
    <property type="project" value="UniProtKB-EC"/>
</dbReference>
<organism evidence="12 13">
    <name type="scientific">Candidatus Dojkabacteria bacterium</name>
    <dbReference type="NCBI Taxonomy" id="2099670"/>
    <lineage>
        <taxon>Bacteria</taxon>
        <taxon>Candidatus Dojkabacteria</taxon>
    </lineage>
</organism>
<dbReference type="Pfam" id="PF08264">
    <property type="entry name" value="Anticodon_1"/>
    <property type="match status" value="1"/>
</dbReference>
<evidence type="ECO:0000313" key="12">
    <source>
        <dbReference type="EMBL" id="MCA9382258.1"/>
    </source>
</evidence>
<evidence type="ECO:0000256" key="5">
    <source>
        <dbReference type="ARBA" id="ARBA00022840"/>
    </source>
</evidence>
<dbReference type="Gene3D" id="3.40.50.620">
    <property type="entry name" value="HUPs"/>
    <property type="match status" value="1"/>
</dbReference>
<dbReference type="FunFam" id="1.10.730.10:FF:000002">
    <property type="entry name" value="Leucine--tRNA ligase"/>
    <property type="match status" value="1"/>
</dbReference>
<dbReference type="CDD" id="cd07958">
    <property type="entry name" value="Anticodon_Ia_Leu_BEm"/>
    <property type="match status" value="1"/>
</dbReference>
<reference evidence="12" key="1">
    <citation type="submission" date="2020-04" db="EMBL/GenBank/DDBJ databases">
        <authorList>
            <person name="Zhang T."/>
        </authorList>
    </citation>
    <scope>NUCLEOTIDE SEQUENCE</scope>
    <source>
        <strain evidence="12">HKST-UBA10</strain>
    </source>
</reference>
<dbReference type="InterPro" id="IPR013155">
    <property type="entry name" value="M/V/L/I-tRNA-synth_anticd-bd"/>
</dbReference>
<dbReference type="FunFam" id="3.40.50.620:FF:000056">
    <property type="entry name" value="Leucine--tRNA ligase"/>
    <property type="match status" value="1"/>
</dbReference>
<evidence type="ECO:0000256" key="1">
    <source>
        <dbReference type="ARBA" id="ARBA00005594"/>
    </source>
</evidence>
<keyword evidence="3 12" id="KW-0436">Ligase</keyword>
<evidence type="ECO:0000259" key="9">
    <source>
        <dbReference type="Pfam" id="PF00133"/>
    </source>
</evidence>
<dbReference type="InterPro" id="IPR025709">
    <property type="entry name" value="Leu_tRNA-synth_edit"/>
</dbReference>
<reference evidence="12" key="2">
    <citation type="journal article" date="2021" name="Microbiome">
        <title>Successional dynamics and alternative stable states in a saline activated sludge microbial community over 9 years.</title>
        <authorList>
            <person name="Wang Y."/>
            <person name="Ye J."/>
            <person name="Ju F."/>
            <person name="Liu L."/>
            <person name="Boyd J.A."/>
            <person name="Deng Y."/>
            <person name="Parks D.H."/>
            <person name="Jiang X."/>
            <person name="Yin X."/>
            <person name="Woodcroft B.J."/>
            <person name="Tyson G.W."/>
            <person name="Hugenholtz P."/>
            <person name="Polz M.F."/>
            <person name="Zhang T."/>
        </authorList>
    </citation>
    <scope>NUCLEOTIDE SEQUENCE</scope>
    <source>
        <strain evidence="12">HKST-UBA10</strain>
    </source>
</reference>
<evidence type="ECO:0000313" key="13">
    <source>
        <dbReference type="Proteomes" id="UP000782843"/>
    </source>
</evidence>
<evidence type="ECO:0000256" key="8">
    <source>
        <dbReference type="ARBA" id="ARBA00047469"/>
    </source>
</evidence>
<sequence>QQEKEQWFFKITDYAERLLKNLDWIDWDEGVKLGQRNWIGKKEGINIDYRVKNSDLTVTCFTTRPDTNFGATFVVIAPEYTEIEALTTAENKKQVEKYITEAKNKTSVERMQDEKSKTGVFTGSYTINDLTGYEMPIYVADYVLMDFGSGAVVGVPAHDKRDFDFAVKYDLDIIKVVAPVMSKSYVMKDSVSAGFVDELSSHSFKYTVNNMGSYEVMIENEKVDDYVALVKKYLKEGYWCEVVSLEDRFIFPDEEIVLSSSTAKSIMDKCKAMEPSVKDISNVYSMIISNDFYATDYVFEDEGRMINSEFLDGLTPKDAIGKMVDYLEKKGYGKKTVSYNLRDWCVSRQRYWGAPIPMIYCDECGWQTVGEADLPVLLPDISNFNDILPDGSGKPPLAKDNDFVNVKCPNCDKDAKRETDVLDAFVDSCWYFLRYPCTEFDNEPFSTERMRKWLPVDKYIGGKEHTVLHLLYARFITMVLHDQGMLEFEEPFKVFFGHGLITKDGAKMSKSKGNIINPDEWVEKVGADTMRMYFRFMGDFSQGGDWRDNGIIGMHKFVKRIWRINTELVKYEKDDSRVIKKYHQMLKKVTEDIEALSFNTAVAMIMEFINTVVETGYISKELWMEFIKVLAPFMPFISEELWELNGGDYSVHAQAWPIYDESKIQNDNVTIAVQVNGKLRTTVEVAFNSSEEFVVKEAMKSEKVQAHLSGEYKKAVFVKNRILNFIV</sequence>
<dbReference type="PANTHER" id="PTHR43740:SF2">
    <property type="entry name" value="LEUCINE--TRNA LIGASE, MITOCHONDRIAL"/>
    <property type="match status" value="1"/>
</dbReference>
<keyword evidence="5" id="KW-0067">ATP-binding</keyword>
<feature type="domain" description="Aminoacyl-tRNA synthetase class Ia" evidence="9">
    <location>
        <begin position="339"/>
        <end position="534"/>
    </location>
</feature>
<comment type="caution">
    <text evidence="12">The sequence shown here is derived from an EMBL/GenBank/DDBJ whole genome shotgun (WGS) entry which is preliminary data.</text>
</comment>
<feature type="domain" description="Leucyl-tRNA synthetase editing" evidence="11">
    <location>
        <begin position="36"/>
        <end position="187"/>
    </location>
</feature>
<protein>
    <recommendedName>
        <fullName evidence="2">leucine--tRNA ligase</fullName>
        <ecNumber evidence="2">6.1.1.4</ecNumber>
    </recommendedName>
</protein>
<dbReference type="GO" id="GO:0005829">
    <property type="term" value="C:cytosol"/>
    <property type="evidence" value="ECO:0007669"/>
    <property type="project" value="TreeGrafter"/>
</dbReference>
<dbReference type="EMBL" id="JAGQLG010000092">
    <property type="protein sequence ID" value="MCA9382258.1"/>
    <property type="molecule type" value="Genomic_DNA"/>
</dbReference>
<keyword evidence="6" id="KW-0648">Protein biosynthesis</keyword>
<evidence type="ECO:0000259" key="10">
    <source>
        <dbReference type="Pfam" id="PF08264"/>
    </source>
</evidence>
<gene>
    <name evidence="12" type="ORF">KC660_02510</name>
</gene>
<name>A0A955RI58_9BACT</name>
<comment type="similarity">
    <text evidence="1">Belongs to the class-I aminoacyl-tRNA synthetase family.</text>
</comment>
<feature type="domain" description="Methionyl/Valyl/Leucyl/Isoleucyl-tRNA synthetase anticodon-binding" evidence="10">
    <location>
        <begin position="578"/>
        <end position="692"/>
    </location>
</feature>
<dbReference type="SUPFAM" id="SSF52374">
    <property type="entry name" value="Nucleotidylyl transferase"/>
    <property type="match status" value="1"/>
</dbReference>
<dbReference type="AlphaFoldDB" id="A0A955RI58"/>
<dbReference type="GO" id="GO:0006429">
    <property type="term" value="P:leucyl-tRNA aminoacylation"/>
    <property type="evidence" value="ECO:0007669"/>
    <property type="project" value="InterPro"/>
</dbReference>
<proteinExistence type="inferred from homology"/>
<dbReference type="PANTHER" id="PTHR43740">
    <property type="entry name" value="LEUCYL-TRNA SYNTHETASE"/>
    <property type="match status" value="1"/>
</dbReference>
<evidence type="ECO:0000259" key="11">
    <source>
        <dbReference type="Pfam" id="PF13603"/>
    </source>
</evidence>
<dbReference type="Pfam" id="PF00133">
    <property type="entry name" value="tRNA-synt_1"/>
    <property type="match status" value="1"/>
</dbReference>
<dbReference type="GO" id="GO:0002161">
    <property type="term" value="F:aminoacyl-tRNA deacylase activity"/>
    <property type="evidence" value="ECO:0007669"/>
    <property type="project" value="InterPro"/>
</dbReference>
<evidence type="ECO:0000256" key="3">
    <source>
        <dbReference type="ARBA" id="ARBA00022598"/>
    </source>
</evidence>
<dbReference type="EC" id="6.1.1.4" evidence="2"/>
<keyword evidence="4" id="KW-0547">Nucleotide-binding</keyword>
<dbReference type="InterPro" id="IPR009008">
    <property type="entry name" value="Val/Leu/Ile-tRNA-synth_edit"/>
</dbReference>
<dbReference type="SUPFAM" id="SSF50677">
    <property type="entry name" value="ValRS/IleRS/LeuRS editing domain"/>
    <property type="match status" value="1"/>
</dbReference>
<dbReference type="GO" id="GO:0005524">
    <property type="term" value="F:ATP binding"/>
    <property type="evidence" value="ECO:0007669"/>
    <property type="project" value="UniProtKB-KW"/>
</dbReference>